<evidence type="ECO:0000313" key="2">
    <source>
        <dbReference type="Proteomes" id="UP000593567"/>
    </source>
</evidence>
<name>A0A7J7IYR7_BUGNE</name>
<comment type="caution">
    <text evidence="1">The sequence shown here is derived from an EMBL/GenBank/DDBJ whole genome shotgun (WGS) entry which is preliminary data.</text>
</comment>
<proteinExistence type="predicted"/>
<accession>A0A7J7IYR7</accession>
<organism evidence="1 2">
    <name type="scientific">Bugula neritina</name>
    <name type="common">Brown bryozoan</name>
    <name type="synonym">Sertularia neritina</name>
    <dbReference type="NCBI Taxonomy" id="10212"/>
    <lineage>
        <taxon>Eukaryota</taxon>
        <taxon>Metazoa</taxon>
        <taxon>Spiralia</taxon>
        <taxon>Lophotrochozoa</taxon>
        <taxon>Bryozoa</taxon>
        <taxon>Gymnolaemata</taxon>
        <taxon>Cheilostomatida</taxon>
        <taxon>Flustrina</taxon>
        <taxon>Buguloidea</taxon>
        <taxon>Bugulidae</taxon>
        <taxon>Bugula</taxon>
    </lineage>
</organism>
<gene>
    <name evidence="1" type="ORF">EB796_022654</name>
</gene>
<dbReference type="Proteomes" id="UP000593567">
    <property type="component" value="Unassembled WGS sequence"/>
</dbReference>
<dbReference type="AlphaFoldDB" id="A0A7J7IYR7"/>
<reference evidence="1" key="1">
    <citation type="submission" date="2020-06" db="EMBL/GenBank/DDBJ databases">
        <title>Draft genome of Bugula neritina, a colonial animal packing powerful symbionts and potential medicines.</title>
        <authorList>
            <person name="Rayko M."/>
        </authorList>
    </citation>
    <scope>NUCLEOTIDE SEQUENCE [LARGE SCALE GENOMIC DNA]</scope>
    <source>
        <strain evidence="1">Kwan_BN1</strain>
    </source>
</reference>
<evidence type="ECO:0000313" key="1">
    <source>
        <dbReference type="EMBL" id="KAF6019053.1"/>
    </source>
</evidence>
<keyword evidence="2" id="KW-1185">Reference proteome</keyword>
<dbReference type="EMBL" id="VXIV02003257">
    <property type="protein sequence ID" value="KAF6019053.1"/>
    <property type="molecule type" value="Genomic_DNA"/>
</dbReference>
<sequence length="67" mass="7984">MPLSHDDMDEEELKEEQCQQEGLSIDDVIPDSACQRFLLREKCFCENQEYGCCENPPWKKFKVNHFE</sequence>
<protein>
    <submittedName>
        <fullName evidence="1">Uncharacterized protein</fullName>
    </submittedName>
</protein>